<dbReference type="OrthoDB" id="2121828at2759"/>
<feature type="chain" id="PRO_5010866340" evidence="4">
    <location>
        <begin position="17"/>
        <end position="302"/>
    </location>
</feature>
<organism evidence="7 8">
    <name type="scientific">Hesseltinella vesiculosa</name>
    <dbReference type="NCBI Taxonomy" id="101127"/>
    <lineage>
        <taxon>Eukaryota</taxon>
        <taxon>Fungi</taxon>
        <taxon>Fungi incertae sedis</taxon>
        <taxon>Mucoromycota</taxon>
        <taxon>Mucoromycotina</taxon>
        <taxon>Mucoromycetes</taxon>
        <taxon>Mucorales</taxon>
        <taxon>Cunninghamellaceae</taxon>
        <taxon>Hesseltinella</taxon>
    </lineage>
</organism>
<keyword evidence="2" id="KW-0479">Metal-binding</keyword>
<sequence length="302" mass="34662">MIFLLPCLLLIAHVEAIVRQYYIAAEEVDWEYYTDRTFTNAIPHDPYLGLLGPIIRAEVGDRIKVDFMNRATKPYSLHPHTHLDKQPLLPGQKVAPGHGYHFVWDIPTTTKFPANQSSLLWVYLSKANAVADLHAGLIGPIVIYQQGYLTKTSPNSMFPSLAGGQVQEIFALMMTTDENLLNEDEHFLESNRMYHINGFLYNNNPDLRMYYGKPTRWYVVSFGADEEDVHTAHWHGSTLLHHGHRVDVIDLTPTSFEVLDMMPDNEGQWLFHCHVVLHFDAGMTAFYQVEKLEYTGEEGWDK</sequence>
<dbReference type="InterPro" id="IPR002355">
    <property type="entry name" value="Cu_oxidase_Cu_BS"/>
</dbReference>
<reference evidence="7 8" key="1">
    <citation type="submission" date="2016-07" db="EMBL/GenBank/DDBJ databases">
        <title>Pervasive Adenine N6-methylation of Active Genes in Fungi.</title>
        <authorList>
            <consortium name="DOE Joint Genome Institute"/>
            <person name="Mondo S.J."/>
            <person name="Dannebaum R.O."/>
            <person name="Kuo R.C."/>
            <person name="Labutti K."/>
            <person name="Haridas S."/>
            <person name="Kuo A."/>
            <person name="Salamov A."/>
            <person name="Ahrendt S.R."/>
            <person name="Lipzen A."/>
            <person name="Sullivan W."/>
            <person name="Andreopoulos W.B."/>
            <person name="Clum A."/>
            <person name="Lindquist E."/>
            <person name="Daum C."/>
            <person name="Ramamoorthy G.K."/>
            <person name="Gryganskyi A."/>
            <person name="Culley D."/>
            <person name="Magnuson J.K."/>
            <person name="James T.Y."/>
            <person name="O'Malley M.A."/>
            <person name="Stajich J.E."/>
            <person name="Spatafora J.W."/>
            <person name="Visel A."/>
            <person name="Grigoriev I.V."/>
        </authorList>
    </citation>
    <scope>NUCLEOTIDE SEQUENCE [LARGE SCALE GENOMIC DNA]</scope>
    <source>
        <strain evidence="7 8">NRRL 3301</strain>
    </source>
</reference>
<evidence type="ECO:0000313" key="7">
    <source>
        <dbReference type="EMBL" id="ORX56951.1"/>
    </source>
</evidence>
<dbReference type="PROSITE" id="PS00080">
    <property type="entry name" value="MULTICOPPER_OXIDASE2"/>
    <property type="match status" value="1"/>
</dbReference>
<dbReference type="GO" id="GO:0005507">
    <property type="term" value="F:copper ion binding"/>
    <property type="evidence" value="ECO:0007669"/>
    <property type="project" value="InterPro"/>
</dbReference>
<keyword evidence="3" id="KW-0560">Oxidoreductase</keyword>
<dbReference type="GO" id="GO:0016491">
    <property type="term" value="F:oxidoreductase activity"/>
    <property type="evidence" value="ECO:0007669"/>
    <property type="project" value="UniProtKB-KW"/>
</dbReference>
<evidence type="ECO:0000256" key="1">
    <source>
        <dbReference type="ARBA" id="ARBA00010609"/>
    </source>
</evidence>
<protein>
    <submittedName>
        <fullName evidence="7">Cupredoxin</fullName>
    </submittedName>
</protein>
<dbReference type="Pfam" id="PF07732">
    <property type="entry name" value="Cu-oxidase_3"/>
    <property type="match status" value="1"/>
</dbReference>
<keyword evidence="4" id="KW-0732">Signal</keyword>
<evidence type="ECO:0000313" key="8">
    <source>
        <dbReference type="Proteomes" id="UP000242146"/>
    </source>
</evidence>
<evidence type="ECO:0000256" key="4">
    <source>
        <dbReference type="SAM" id="SignalP"/>
    </source>
</evidence>
<dbReference type="InterPro" id="IPR011706">
    <property type="entry name" value="Cu-oxidase_C"/>
</dbReference>
<comment type="caution">
    <text evidence="7">The sequence shown here is derived from an EMBL/GenBank/DDBJ whole genome shotgun (WGS) entry which is preliminary data.</text>
</comment>
<dbReference type="STRING" id="101127.A0A1X2GM22"/>
<dbReference type="PROSITE" id="PS00079">
    <property type="entry name" value="MULTICOPPER_OXIDASE1"/>
    <property type="match status" value="1"/>
</dbReference>
<dbReference type="InterPro" id="IPR008972">
    <property type="entry name" value="Cupredoxin"/>
</dbReference>
<keyword evidence="8" id="KW-1185">Reference proteome</keyword>
<evidence type="ECO:0000256" key="3">
    <source>
        <dbReference type="ARBA" id="ARBA00023002"/>
    </source>
</evidence>
<dbReference type="SUPFAM" id="SSF49503">
    <property type="entry name" value="Cupredoxins"/>
    <property type="match status" value="2"/>
</dbReference>
<accession>A0A1X2GM22</accession>
<gene>
    <name evidence="7" type="ORF">DM01DRAFT_1320071</name>
</gene>
<dbReference type="Proteomes" id="UP000242146">
    <property type="component" value="Unassembled WGS sequence"/>
</dbReference>
<comment type="similarity">
    <text evidence="1">Belongs to the multicopper oxidase family.</text>
</comment>
<dbReference type="InterPro" id="IPR011707">
    <property type="entry name" value="Cu-oxidase-like_N"/>
</dbReference>
<evidence type="ECO:0000259" key="5">
    <source>
        <dbReference type="Pfam" id="PF07731"/>
    </source>
</evidence>
<feature type="domain" description="Plastocyanin-like" evidence="6">
    <location>
        <begin position="50"/>
        <end position="146"/>
    </location>
</feature>
<dbReference type="EMBL" id="MCGT01000009">
    <property type="protein sequence ID" value="ORX56951.1"/>
    <property type="molecule type" value="Genomic_DNA"/>
</dbReference>
<evidence type="ECO:0000256" key="2">
    <source>
        <dbReference type="ARBA" id="ARBA00022723"/>
    </source>
</evidence>
<name>A0A1X2GM22_9FUNG</name>
<feature type="signal peptide" evidence="4">
    <location>
        <begin position="1"/>
        <end position="16"/>
    </location>
</feature>
<dbReference type="Gene3D" id="2.60.40.420">
    <property type="entry name" value="Cupredoxins - blue copper proteins"/>
    <property type="match status" value="2"/>
</dbReference>
<evidence type="ECO:0000259" key="6">
    <source>
        <dbReference type="Pfam" id="PF07732"/>
    </source>
</evidence>
<dbReference type="InterPro" id="IPR033138">
    <property type="entry name" value="Cu_oxidase_CS"/>
</dbReference>
<dbReference type="AlphaFoldDB" id="A0A1X2GM22"/>
<feature type="domain" description="Plastocyanin-like" evidence="5">
    <location>
        <begin position="197"/>
        <end position="290"/>
    </location>
</feature>
<proteinExistence type="inferred from homology"/>
<dbReference type="Pfam" id="PF07731">
    <property type="entry name" value="Cu-oxidase_2"/>
    <property type="match status" value="1"/>
</dbReference>